<name>A0A397Q3W3_9HYPH</name>
<dbReference type="InterPro" id="IPR001036">
    <property type="entry name" value="Acrflvin-R"/>
</dbReference>
<comment type="subcellular location">
    <subcellularLocation>
        <location evidence="1">Cell inner membrane</location>
        <topology evidence="1">Multi-pass membrane protein</topology>
    </subcellularLocation>
</comment>
<dbReference type="SUPFAM" id="SSF82693">
    <property type="entry name" value="Multidrug efflux transporter AcrB pore domain, PN1, PN2, PC1 and PC2 subdomains"/>
    <property type="match status" value="4"/>
</dbReference>
<evidence type="ECO:0000256" key="6">
    <source>
        <dbReference type="ARBA" id="ARBA00022989"/>
    </source>
</evidence>
<evidence type="ECO:0000256" key="8">
    <source>
        <dbReference type="SAM" id="Phobius"/>
    </source>
</evidence>
<dbReference type="PANTHER" id="PTHR32063:SF14">
    <property type="entry name" value="BLL4319 PROTEIN"/>
    <property type="match status" value="1"/>
</dbReference>
<keyword evidence="5 8" id="KW-0812">Transmembrane</keyword>
<feature type="transmembrane region" description="Helical" evidence="8">
    <location>
        <begin position="388"/>
        <end position="409"/>
    </location>
</feature>
<proteinExistence type="predicted"/>
<dbReference type="Gene3D" id="3.30.2090.10">
    <property type="entry name" value="Multidrug efflux transporter AcrB TolC docking domain, DN and DC subdomains"/>
    <property type="match status" value="2"/>
</dbReference>
<evidence type="ECO:0000256" key="4">
    <source>
        <dbReference type="ARBA" id="ARBA00022519"/>
    </source>
</evidence>
<comment type="caution">
    <text evidence="9">The sequence shown here is derived from an EMBL/GenBank/DDBJ whole genome shotgun (WGS) entry which is preliminary data.</text>
</comment>
<dbReference type="Gene3D" id="3.30.70.1440">
    <property type="entry name" value="Multidrug efflux transporter AcrB pore domain"/>
    <property type="match status" value="1"/>
</dbReference>
<keyword evidence="7 8" id="KW-0472">Membrane</keyword>
<feature type="transmembrane region" description="Helical" evidence="8">
    <location>
        <begin position="12"/>
        <end position="29"/>
    </location>
</feature>
<dbReference type="RefSeq" id="WP_119060598.1">
    <property type="nucleotide sequence ID" value="NZ_QXDF01000001.1"/>
</dbReference>
<keyword evidence="3" id="KW-1003">Cell membrane</keyword>
<organism evidence="9 10">
    <name type="scientific">Dichotomicrobium thermohalophilum</name>
    <dbReference type="NCBI Taxonomy" id="933063"/>
    <lineage>
        <taxon>Bacteria</taxon>
        <taxon>Pseudomonadati</taxon>
        <taxon>Pseudomonadota</taxon>
        <taxon>Alphaproteobacteria</taxon>
        <taxon>Hyphomicrobiales</taxon>
        <taxon>Hyphomicrobiaceae</taxon>
        <taxon>Dichotomicrobium</taxon>
    </lineage>
</organism>
<dbReference type="Gene3D" id="1.20.1640.10">
    <property type="entry name" value="Multidrug efflux transporter AcrB transmembrane domain"/>
    <property type="match status" value="2"/>
</dbReference>
<feature type="transmembrane region" description="Helical" evidence="8">
    <location>
        <begin position="900"/>
        <end position="921"/>
    </location>
</feature>
<protein>
    <submittedName>
        <fullName evidence="9">Multidrug efflux pump</fullName>
    </submittedName>
</protein>
<dbReference type="AlphaFoldDB" id="A0A397Q3W3"/>
<dbReference type="GO" id="GO:0005886">
    <property type="term" value="C:plasma membrane"/>
    <property type="evidence" value="ECO:0007669"/>
    <property type="project" value="UniProtKB-SubCell"/>
</dbReference>
<dbReference type="Pfam" id="PF00873">
    <property type="entry name" value="ACR_tran"/>
    <property type="match status" value="1"/>
</dbReference>
<feature type="transmembrane region" description="Helical" evidence="8">
    <location>
        <begin position="848"/>
        <end position="867"/>
    </location>
</feature>
<dbReference type="Gene3D" id="3.30.70.1430">
    <property type="entry name" value="Multidrug efflux transporter AcrB pore domain"/>
    <property type="match status" value="2"/>
</dbReference>
<keyword evidence="2" id="KW-0813">Transport</keyword>
<gene>
    <name evidence="9" type="ORF">BXY53_0814</name>
</gene>
<dbReference type="GO" id="GO:0042910">
    <property type="term" value="F:xenobiotic transmembrane transporter activity"/>
    <property type="evidence" value="ECO:0007669"/>
    <property type="project" value="TreeGrafter"/>
</dbReference>
<dbReference type="PRINTS" id="PR00702">
    <property type="entry name" value="ACRIFLAVINRP"/>
</dbReference>
<evidence type="ECO:0000256" key="7">
    <source>
        <dbReference type="ARBA" id="ARBA00023136"/>
    </source>
</evidence>
<evidence type="ECO:0000313" key="10">
    <source>
        <dbReference type="Proteomes" id="UP000266273"/>
    </source>
</evidence>
<dbReference type="Gene3D" id="3.30.70.1320">
    <property type="entry name" value="Multidrug efflux transporter AcrB pore domain like"/>
    <property type="match status" value="1"/>
</dbReference>
<dbReference type="Proteomes" id="UP000266273">
    <property type="component" value="Unassembled WGS sequence"/>
</dbReference>
<feature type="transmembrane region" description="Helical" evidence="8">
    <location>
        <begin position="874"/>
        <end position="894"/>
    </location>
</feature>
<sequence length="1028" mass="112558">MGISEICIRRPVFATVLSLIVFLLGLVAYERLNVREYPNIDPPVVNVETSYQGASAAIIETQVTQILEESLAGIEGVDYISSISREEASQITVNFRLDRDPDAAAADVRDRVSRVRGRLPEEIDEPVIQKVEADAQPIIYLAFSSDKHSALEITDFADRYVKDQLQTLAGVAEVRIFGEREYSMRLWLDPLRMAAYDLTPQDVENALRRQNVEVPAGRIESDMREFTVLSETDLRTPQQFNDLVIKRADGYLVRLSDIGRAELGALDERRVVRFNGEPAIALGVIKQATANPLDVSDAVRGALPRVLETLPDGMKVEVAHDKSVFIQESLDNVYMTIAEAVVLVLLIIFLFLHSLRATLIPLVTIPLSLVGAFALMFLFGFTINTLTLLAFVLAIGLVVDDAIVMLENIARHVEDGEPPFTAAIRGAKEISFAIIAMTLTLAAVYVPIGFLTGKTGQLFTEFAWTLAGAVLVSGFVALTLSPMMCSKLLKHEPRPNLLIRLIEGGLRALTAGYRVLLRWSLRARPLVLLVGLAVAGAGVFLFTQLKSELAPYEDQGTIVGIFIAPQGATIDYTDKYARQLEAIYEKTDDVARYFVVSGFPTVTQGIGFVKTTPWDERERTQQEIAKELQPQMFGVPGVLAFPVNPPPLGQSVRDQPIQLVVMTSESYAKLNGYVEQIMGKAQGSETLRNLDSDLDLNKPQLKVDVDRDKVASLGVDVETLGRTLETLLGGRQVTRFKREGQQYDVVVQVEDEDRVTPADLEKIYVRAENGAMIQLSNLVRLQETVAPKELNHFNQLRSATFTATLGEGATLGEALNELEEIVREVIPPSAQVDYAGQSREFKESSAEIYVTFILALAFIYLVLSAQFESFIDPLTIMLTVPLSITGGLLALYLTGSTLNIYSQVGLVTLIGLITKHGILIVEFANQMRQRGLDIRDAVVEASGLRLRPILMTTGAMVIGAVPLAIATGAGAESRQDIGLVIVGGLLVGTLFTLFVIPVVYTYFARKTMPGPITDAGEAAPGPAPKPAE</sequence>
<evidence type="ECO:0000313" key="9">
    <source>
        <dbReference type="EMBL" id="RIA55738.1"/>
    </source>
</evidence>
<dbReference type="SUPFAM" id="SSF82714">
    <property type="entry name" value="Multidrug efflux transporter AcrB TolC docking domain, DN and DC subdomains"/>
    <property type="match status" value="2"/>
</dbReference>
<keyword evidence="4" id="KW-0997">Cell inner membrane</keyword>
<feature type="transmembrane region" description="Helical" evidence="8">
    <location>
        <begin position="462"/>
        <end position="480"/>
    </location>
</feature>
<dbReference type="EMBL" id="QXDF01000001">
    <property type="protein sequence ID" value="RIA55738.1"/>
    <property type="molecule type" value="Genomic_DNA"/>
</dbReference>
<dbReference type="FunFam" id="1.20.1640.10:FF:000001">
    <property type="entry name" value="Efflux pump membrane transporter"/>
    <property type="match status" value="1"/>
</dbReference>
<feature type="transmembrane region" description="Helical" evidence="8">
    <location>
        <begin position="949"/>
        <end position="971"/>
    </location>
</feature>
<feature type="transmembrane region" description="Helical" evidence="8">
    <location>
        <begin position="977"/>
        <end position="1003"/>
    </location>
</feature>
<dbReference type="FunFam" id="3.30.70.1430:FF:000001">
    <property type="entry name" value="Efflux pump membrane transporter"/>
    <property type="match status" value="1"/>
</dbReference>
<dbReference type="PANTHER" id="PTHR32063">
    <property type="match status" value="1"/>
</dbReference>
<dbReference type="SUPFAM" id="SSF82866">
    <property type="entry name" value="Multidrug efflux transporter AcrB transmembrane domain"/>
    <property type="match status" value="2"/>
</dbReference>
<feature type="transmembrane region" description="Helical" evidence="8">
    <location>
        <begin position="333"/>
        <end position="352"/>
    </location>
</feature>
<dbReference type="InterPro" id="IPR027463">
    <property type="entry name" value="AcrB_DN_DC_subdom"/>
</dbReference>
<evidence type="ECO:0000256" key="2">
    <source>
        <dbReference type="ARBA" id="ARBA00022448"/>
    </source>
</evidence>
<keyword evidence="6 8" id="KW-1133">Transmembrane helix</keyword>
<reference evidence="9 10" key="1">
    <citation type="submission" date="2018-08" db="EMBL/GenBank/DDBJ databases">
        <title>Genomic Encyclopedia of Archaeal and Bacterial Type Strains, Phase II (KMG-II): from individual species to whole genera.</title>
        <authorList>
            <person name="Goeker M."/>
        </authorList>
    </citation>
    <scope>NUCLEOTIDE SEQUENCE [LARGE SCALE GENOMIC DNA]</scope>
    <source>
        <strain evidence="9 10">DSM 5002</strain>
    </source>
</reference>
<accession>A0A397Q3W3</accession>
<evidence type="ECO:0000256" key="5">
    <source>
        <dbReference type="ARBA" id="ARBA00022692"/>
    </source>
</evidence>
<feature type="transmembrane region" description="Helical" evidence="8">
    <location>
        <begin position="359"/>
        <end position="382"/>
    </location>
</feature>
<feature type="transmembrane region" description="Helical" evidence="8">
    <location>
        <begin position="430"/>
        <end position="450"/>
    </location>
</feature>
<dbReference type="OrthoDB" id="8308837at2"/>
<feature type="transmembrane region" description="Helical" evidence="8">
    <location>
        <begin position="526"/>
        <end position="545"/>
    </location>
</feature>
<evidence type="ECO:0000256" key="3">
    <source>
        <dbReference type="ARBA" id="ARBA00022475"/>
    </source>
</evidence>
<evidence type="ECO:0000256" key="1">
    <source>
        <dbReference type="ARBA" id="ARBA00004429"/>
    </source>
</evidence>
<keyword evidence="10" id="KW-1185">Reference proteome</keyword>